<organism evidence="3 4">
    <name type="scientific">Ecytonucleospora hepatopenaei</name>
    <dbReference type="NCBI Taxonomy" id="646526"/>
    <lineage>
        <taxon>Eukaryota</taxon>
        <taxon>Fungi</taxon>
        <taxon>Fungi incertae sedis</taxon>
        <taxon>Microsporidia</taxon>
        <taxon>Enterocytozoonidae</taxon>
        <taxon>Ecytonucleospora</taxon>
    </lineage>
</organism>
<comment type="caution">
    <text evidence="3">The sequence shown here is derived from an EMBL/GenBank/DDBJ whole genome shotgun (WGS) entry which is preliminary data.</text>
</comment>
<gene>
    <name evidence="3" type="ORF">EHP00_1057</name>
</gene>
<dbReference type="Pfam" id="PF09734">
    <property type="entry name" value="Tau95"/>
    <property type="match status" value="1"/>
</dbReference>
<dbReference type="EMBL" id="MNPJ01000019">
    <property type="protein sequence ID" value="OQS54478.1"/>
    <property type="molecule type" value="Genomic_DNA"/>
</dbReference>
<protein>
    <recommendedName>
        <fullName evidence="2">Transcription factor IIIC subunit 5 HTH domain-containing protein</fullName>
    </recommendedName>
</protein>
<evidence type="ECO:0000259" key="2">
    <source>
        <dbReference type="Pfam" id="PF09734"/>
    </source>
</evidence>
<keyword evidence="4" id="KW-1185">Reference proteome</keyword>
<feature type="domain" description="Transcription factor IIIC subunit 5 HTH" evidence="2">
    <location>
        <begin position="188"/>
        <end position="296"/>
    </location>
</feature>
<dbReference type="OrthoDB" id="5598268at2759"/>
<name>A0A1W0E5I3_9MICR</name>
<feature type="region of interest" description="Disordered" evidence="1">
    <location>
        <begin position="1"/>
        <end position="24"/>
    </location>
</feature>
<dbReference type="Proteomes" id="UP000192758">
    <property type="component" value="Unassembled WGS sequence"/>
</dbReference>
<reference evidence="3 4" key="1">
    <citation type="journal article" date="2017" name="Environ. Microbiol.">
        <title>Decay of the glycolytic pathway and adaptation to intranuclear parasitism within Enterocytozoonidae microsporidia.</title>
        <authorList>
            <person name="Wiredu Boakye D."/>
            <person name="Jaroenlak P."/>
            <person name="Prachumwat A."/>
            <person name="Williams T.A."/>
            <person name="Bateman K.S."/>
            <person name="Itsathitphaisarn O."/>
            <person name="Sritunyalucksana K."/>
            <person name="Paszkiewicz K.H."/>
            <person name="Moore K.A."/>
            <person name="Stentiford G.D."/>
            <person name="Williams B.A."/>
        </authorList>
    </citation>
    <scope>NUCLEOTIDE SEQUENCE [LARGE SCALE GENOMIC DNA]</scope>
    <source>
        <strain evidence="3 4">TH1</strain>
    </source>
</reference>
<feature type="compositionally biased region" description="Polar residues" evidence="1">
    <location>
        <begin position="1"/>
        <end position="20"/>
    </location>
</feature>
<dbReference type="InterPro" id="IPR019136">
    <property type="entry name" value="TF_IIIC_su-5_HTH"/>
</dbReference>
<dbReference type="AlphaFoldDB" id="A0A1W0E5I3"/>
<proteinExistence type="predicted"/>
<dbReference type="STRING" id="646526.A0A1W0E5I3"/>
<evidence type="ECO:0000313" key="3">
    <source>
        <dbReference type="EMBL" id="OQS54478.1"/>
    </source>
</evidence>
<accession>A0A1W0E5I3</accession>
<evidence type="ECO:0000256" key="1">
    <source>
        <dbReference type="SAM" id="MobiDB-lite"/>
    </source>
</evidence>
<dbReference type="VEuPathDB" id="MicrosporidiaDB:EHP00_1057"/>
<sequence length="367" mass="44126">MNTSKNTINDSNEQETTASLLSEDKNEYKNKESNEIKLVKHPFFITDKEDVLLFRNEDFLEYHFDGTIFSKTIDAQEIESNLVYLECTSDENGFLVILDTFSKIYEFKEPVDFYFPQPLESQAFYKNFHQILLDDNLHNFVKHSDTLNDYLKTKNFPDFFMEKYINIKPWDMDEKGGQDVSFVRIKAFIIKTHEDTPKEHPENIKDNFIKNIGQKQYDDIQDFIKKYFLENILTVKEIEEIYKNATDLNFTLYALKYAIIEHYYIFADGPWRKCWIKFGYDPKTCWDNYIFQKITFINHSMSFQIKDNKELLKEIEKKREWYILKTFEPKNGFLSNACLKLIDYFISNKQETFLKKSKEDEEFEIFD</sequence>
<evidence type="ECO:0000313" key="4">
    <source>
        <dbReference type="Proteomes" id="UP000192758"/>
    </source>
</evidence>